<evidence type="ECO:0000256" key="1">
    <source>
        <dbReference type="ARBA" id="ARBA00004613"/>
    </source>
</evidence>
<evidence type="ECO:0000256" key="2">
    <source>
        <dbReference type="ARBA" id="ARBA00022525"/>
    </source>
</evidence>
<evidence type="ECO:0000256" key="4">
    <source>
        <dbReference type="SAM" id="MobiDB-lite"/>
    </source>
</evidence>
<evidence type="ECO:0000259" key="5">
    <source>
        <dbReference type="PROSITE" id="PS50189"/>
    </source>
</evidence>
<dbReference type="Pfam" id="PF01759">
    <property type="entry name" value="NTR"/>
    <property type="match status" value="1"/>
</dbReference>
<comment type="caution">
    <text evidence="6">The sequence shown here is derived from an EMBL/GenBank/DDBJ whole genome shotgun (WGS) entry which is preliminary data.</text>
</comment>
<dbReference type="EMBL" id="JACVVK020000321">
    <property type="protein sequence ID" value="KAK7478623.1"/>
    <property type="molecule type" value="Genomic_DNA"/>
</dbReference>
<dbReference type="InterPro" id="IPR001134">
    <property type="entry name" value="Netrin_domain"/>
</dbReference>
<organism evidence="6 7">
    <name type="scientific">Batillaria attramentaria</name>
    <dbReference type="NCBI Taxonomy" id="370345"/>
    <lineage>
        <taxon>Eukaryota</taxon>
        <taxon>Metazoa</taxon>
        <taxon>Spiralia</taxon>
        <taxon>Lophotrochozoa</taxon>
        <taxon>Mollusca</taxon>
        <taxon>Gastropoda</taxon>
        <taxon>Caenogastropoda</taxon>
        <taxon>Sorbeoconcha</taxon>
        <taxon>Cerithioidea</taxon>
        <taxon>Batillariidae</taxon>
        <taxon>Batillaria</taxon>
    </lineage>
</organism>
<dbReference type="AlphaFoldDB" id="A0ABD0JUQ3"/>
<comment type="subcellular location">
    <subcellularLocation>
        <location evidence="1">Secreted</location>
    </subcellularLocation>
</comment>
<evidence type="ECO:0000313" key="7">
    <source>
        <dbReference type="Proteomes" id="UP001519460"/>
    </source>
</evidence>
<feature type="non-terminal residue" evidence="6">
    <location>
        <position position="1"/>
    </location>
</feature>
<keyword evidence="2" id="KW-0964">Secreted</keyword>
<dbReference type="PROSITE" id="PS50189">
    <property type="entry name" value="NTR"/>
    <property type="match status" value="1"/>
</dbReference>
<feature type="region of interest" description="Disordered" evidence="4">
    <location>
        <begin position="124"/>
        <end position="184"/>
    </location>
</feature>
<keyword evidence="3" id="KW-1015">Disulfide bond</keyword>
<dbReference type="Gene3D" id="2.40.50.120">
    <property type="match status" value="1"/>
</dbReference>
<evidence type="ECO:0000313" key="6">
    <source>
        <dbReference type="EMBL" id="KAK7478623.1"/>
    </source>
</evidence>
<feature type="domain" description="NTR" evidence="5">
    <location>
        <begin position="1"/>
        <end position="126"/>
    </location>
</feature>
<gene>
    <name evidence="6" type="ORF">BaRGS_00030155</name>
</gene>
<dbReference type="Proteomes" id="UP001519460">
    <property type="component" value="Unassembled WGS sequence"/>
</dbReference>
<keyword evidence="7" id="KW-1185">Reference proteome</keyword>
<dbReference type="SMART" id="SM00643">
    <property type="entry name" value="C345C"/>
    <property type="match status" value="1"/>
</dbReference>
<sequence length="184" mass="21977">CKCKRKKRRLKKMFRKNNYDYAVHAVVSHRKRVDANTMTAKVHVEEVLFCGQVKFPRSNHVTLWTNSSCACPKLKKGRHYLLAGHEDVITGRLLLLPETALAVRWRERWGNRLKRWQQRKFRKGRVTRFHGNRSTTVTTTSPRRKSSRRGKKSKTRLPTWRRRKSKQRSLERKASRTDNNLTRR</sequence>
<name>A0ABD0JUQ3_9CAEN</name>
<accession>A0ABD0JUQ3</accession>
<protein>
    <recommendedName>
        <fullName evidence="5">NTR domain-containing protein</fullName>
    </recommendedName>
</protein>
<evidence type="ECO:0000256" key="3">
    <source>
        <dbReference type="ARBA" id="ARBA00023157"/>
    </source>
</evidence>
<dbReference type="SUPFAM" id="SSF50242">
    <property type="entry name" value="TIMP-like"/>
    <property type="match status" value="1"/>
</dbReference>
<dbReference type="InterPro" id="IPR018933">
    <property type="entry name" value="Netrin_module_non-TIMP"/>
</dbReference>
<proteinExistence type="predicted"/>
<dbReference type="InterPro" id="IPR008993">
    <property type="entry name" value="TIMP-like_OB-fold"/>
</dbReference>
<feature type="compositionally biased region" description="Basic residues" evidence="4">
    <location>
        <begin position="142"/>
        <end position="167"/>
    </location>
</feature>
<reference evidence="6 7" key="1">
    <citation type="journal article" date="2023" name="Sci. Data">
        <title>Genome assembly of the Korean intertidal mud-creeper Batillaria attramentaria.</title>
        <authorList>
            <person name="Patra A.K."/>
            <person name="Ho P.T."/>
            <person name="Jun S."/>
            <person name="Lee S.J."/>
            <person name="Kim Y."/>
            <person name="Won Y.J."/>
        </authorList>
    </citation>
    <scope>NUCLEOTIDE SEQUENCE [LARGE SCALE GENOMIC DNA]</scope>
    <source>
        <strain evidence="6">Wonlab-2016</strain>
    </source>
</reference>
<dbReference type="GO" id="GO:0005576">
    <property type="term" value="C:extracellular region"/>
    <property type="evidence" value="ECO:0007669"/>
    <property type="project" value="UniProtKB-SubCell"/>
</dbReference>